<reference evidence="2 3" key="1">
    <citation type="submission" date="2020-08" db="EMBL/GenBank/DDBJ databases">
        <title>Genomic Encyclopedia of Type Strains, Phase III (KMG-III): the genomes of soil and plant-associated and newly described type strains.</title>
        <authorList>
            <person name="Whitman W."/>
        </authorList>
    </citation>
    <scope>NUCLEOTIDE SEQUENCE [LARGE SCALE GENOMIC DNA]</scope>
    <source>
        <strain evidence="2 3">CECT 3237</strain>
    </source>
</reference>
<dbReference type="EMBL" id="JACHXE010000001">
    <property type="protein sequence ID" value="MBB3074301.1"/>
    <property type="molecule type" value="Genomic_DNA"/>
</dbReference>
<sequence length="201" mass="20957">MSGTGPRLLLGDPEVTMRAIRVASAVLLGAGALASCMPTAYAAVRTDFGFTVEPSTVAAGERVTLRVVRNAACRGEAVVSSPVFDLVAIPPRESSARAVVDWDAKPGAVYDVEFVCDESSGTARLTIAGRPTHHPTHQPTHHSPHHASDHHRHPSKGAHAGEGGTLAGFDLKEIGLGAALIAGALGTTYHFARRRTDEDAG</sequence>
<feature type="region of interest" description="Disordered" evidence="1">
    <location>
        <begin position="127"/>
        <end position="164"/>
    </location>
</feature>
<protein>
    <recommendedName>
        <fullName evidence="4">Lipoprotein</fullName>
    </recommendedName>
</protein>
<comment type="caution">
    <text evidence="2">The sequence shown here is derived from an EMBL/GenBank/DDBJ whole genome shotgun (WGS) entry which is preliminary data.</text>
</comment>
<name>A0A7W4ZKY3_9ACTN</name>
<dbReference type="Proteomes" id="UP000572907">
    <property type="component" value="Unassembled WGS sequence"/>
</dbReference>
<evidence type="ECO:0000313" key="2">
    <source>
        <dbReference type="EMBL" id="MBB3074301.1"/>
    </source>
</evidence>
<accession>A0A7W4ZKY3</accession>
<feature type="compositionally biased region" description="Basic residues" evidence="1">
    <location>
        <begin position="131"/>
        <end position="156"/>
    </location>
</feature>
<proteinExistence type="predicted"/>
<evidence type="ECO:0008006" key="4">
    <source>
        <dbReference type="Google" id="ProtNLM"/>
    </source>
</evidence>
<evidence type="ECO:0000313" key="3">
    <source>
        <dbReference type="Proteomes" id="UP000572907"/>
    </source>
</evidence>
<dbReference type="AlphaFoldDB" id="A0A7W4ZKY3"/>
<organism evidence="2 3">
    <name type="scientific">Streptomyces violarus</name>
    <dbReference type="NCBI Taxonomy" id="67380"/>
    <lineage>
        <taxon>Bacteria</taxon>
        <taxon>Bacillati</taxon>
        <taxon>Actinomycetota</taxon>
        <taxon>Actinomycetes</taxon>
        <taxon>Kitasatosporales</taxon>
        <taxon>Streptomycetaceae</taxon>
        <taxon>Streptomyces</taxon>
    </lineage>
</organism>
<keyword evidence="3" id="KW-1185">Reference proteome</keyword>
<gene>
    <name evidence="2" type="ORF">FHS41_000770</name>
</gene>
<evidence type="ECO:0000256" key="1">
    <source>
        <dbReference type="SAM" id="MobiDB-lite"/>
    </source>
</evidence>